<evidence type="ECO:0000313" key="7">
    <source>
        <dbReference type="Proteomes" id="UP000007110"/>
    </source>
</evidence>
<feature type="compositionally biased region" description="Polar residues" evidence="4">
    <location>
        <begin position="666"/>
        <end position="692"/>
    </location>
</feature>
<dbReference type="RefSeq" id="XP_030845501.1">
    <property type="nucleotide sequence ID" value="XM_030989641.1"/>
</dbReference>
<dbReference type="InterPro" id="IPR042840">
    <property type="entry name" value="LMNTD1"/>
</dbReference>
<dbReference type="GeneID" id="591420"/>
<dbReference type="InterPro" id="IPR001322">
    <property type="entry name" value="Lamin_tail_dom"/>
</dbReference>
<protein>
    <recommendedName>
        <fullName evidence="5">LTD domain-containing protein</fullName>
    </recommendedName>
</protein>
<dbReference type="AlphaFoldDB" id="A0A7M7P3K1"/>
<sequence length="779" mass="86752">MSAIIYPPAPLSRQQEKAELSELNDRMQNYLGKVKKIREQANKVDSSALLNSIRVLEDEVSSLKNMYDMELNSLRRQLEDTTTLKNNAETQAQRNGALATDLQDRLSVEHHRNKALDGEIDNLQRLCAQRDMDFQQAKGKAEELGRRVRDLEDDLGAAQRKSEDTLRGLDRETVARQEAQDARHNLQKKLDFQEQLHNEQTIEWRNRLEDEANRILQLEGKVRELSRPDNTLQEVLAQVRAAAAAELQKYKEQSEATFHRNIQQLKNKIDTDATEMEYMNNENKRLGTKLEEQQCDLTRLNNQLTAAESANRNLRDTVSIEREKTSAHIRNLEDKLRDMQEALVEKMREITKATDAKQPMRVELEALKGMLLEEERKLANIPGPLILPARPVTLPSPPLHHRPATVDPSASYIRSTSPRSARPASVPVLSTMGQGKDYFDAMFGDLTQRKTIGPIIKARTGPPSPTPISHDYTTATSSAVSSLKILEINEDGKFVRLFNASGNEDVEVGGFLIQQNIGGHPVAVFRFPPRTRFRPGSVITVWAASSRAHHNPPTDFLWREQHKWGTGPECTSILCKPNGQAIAWTTAAHRFTKTAQCYDGDTDSSAGHDILDLEYEGGASNPHPQFEVEIDGKPATVLKREKQEPPSLSPAKHPHGNYSGEAAHPSTRQPRVLTNGNDNSSTCRQTRSQNSKPVPDPVPGELYSGSGAPGSRMGSAALRKSAPSSASSSRGGGSIRYSSQPSPFASPHQQYHSQLGQLDGGQKVSFKPPMPRPPVISSW</sequence>
<keyword evidence="7" id="KW-1185">Reference proteome</keyword>
<evidence type="ECO:0000259" key="5">
    <source>
        <dbReference type="PROSITE" id="PS51841"/>
    </source>
</evidence>
<dbReference type="GO" id="GO:0005635">
    <property type="term" value="C:nuclear envelope"/>
    <property type="evidence" value="ECO:0000318"/>
    <property type="project" value="GO_Central"/>
</dbReference>
<reference evidence="7" key="1">
    <citation type="submission" date="2015-02" db="EMBL/GenBank/DDBJ databases">
        <title>Genome sequencing for Strongylocentrotus purpuratus.</title>
        <authorList>
            <person name="Murali S."/>
            <person name="Liu Y."/>
            <person name="Vee V."/>
            <person name="English A."/>
            <person name="Wang M."/>
            <person name="Skinner E."/>
            <person name="Han Y."/>
            <person name="Muzny D.M."/>
            <person name="Worley K.C."/>
            <person name="Gibbs R.A."/>
        </authorList>
    </citation>
    <scope>NUCLEOTIDE SEQUENCE</scope>
</reference>
<evidence type="ECO:0000256" key="4">
    <source>
        <dbReference type="SAM" id="MobiDB-lite"/>
    </source>
</evidence>
<dbReference type="Pfam" id="PF00038">
    <property type="entry name" value="Filament"/>
    <property type="match status" value="1"/>
</dbReference>
<feature type="compositionally biased region" description="Pro residues" evidence="4">
    <location>
        <begin position="768"/>
        <end position="779"/>
    </location>
</feature>
<dbReference type="InterPro" id="IPR039008">
    <property type="entry name" value="IF_rod_dom"/>
</dbReference>
<dbReference type="Proteomes" id="UP000007110">
    <property type="component" value="Unassembled WGS sequence"/>
</dbReference>
<organism evidence="6 7">
    <name type="scientific">Strongylocentrotus purpuratus</name>
    <name type="common">Purple sea urchin</name>
    <dbReference type="NCBI Taxonomy" id="7668"/>
    <lineage>
        <taxon>Eukaryota</taxon>
        <taxon>Metazoa</taxon>
        <taxon>Echinodermata</taxon>
        <taxon>Eleutherozoa</taxon>
        <taxon>Echinozoa</taxon>
        <taxon>Echinoidea</taxon>
        <taxon>Euechinoidea</taxon>
        <taxon>Echinacea</taxon>
        <taxon>Camarodonta</taxon>
        <taxon>Echinidea</taxon>
        <taxon>Strongylocentrotidae</taxon>
        <taxon>Strongylocentrotus</taxon>
    </lineage>
</organism>
<dbReference type="KEGG" id="spu:591420"/>
<dbReference type="GO" id="GO:0005882">
    <property type="term" value="C:intermediate filament"/>
    <property type="evidence" value="ECO:0007669"/>
    <property type="project" value="UniProtKB-KW"/>
</dbReference>
<accession>A0A7M7P3K1</accession>
<keyword evidence="2 3" id="KW-0175">Coiled coil</keyword>
<evidence type="ECO:0000256" key="3">
    <source>
        <dbReference type="SAM" id="Coils"/>
    </source>
</evidence>
<dbReference type="GO" id="GO:0005737">
    <property type="term" value="C:cytoplasm"/>
    <property type="evidence" value="ECO:0000318"/>
    <property type="project" value="GO_Central"/>
</dbReference>
<feature type="domain" description="LTD" evidence="5">
    <location>
        <begin position="471"/>
        <end position="589"/>
    </location>
</feature>
<proteinExistence type="predicted"/>
<feature type="compositionally biased region" description="Low complexity" evidence="4">
    <location>
        <begin position="417"/>
        <end position="427"/>
    </location>
</feature>
<dbReference type="PANTHER" id="PTHR47012:SF3">
    <property type="entry name" value="LAMIN TAIL DOMAIN CONTAINING 1"/>
    <property type="match status" value="1"/>
</dbReference>
<dbReference type="OMA" id="MGQGKDY"/>
<name>A0A7M7P3K1_STRPU</name>
<dbReference type="Pfam" id="PF00932">
    <property type="entry name" value="LTD"/>
    <property type="match status" value="1"/>
</dbReference>
<feature type="compositionally biased region" description="Low complexity" evidence="4">
    <location>
        <begin position="715"/>
        <end position="739"/>
    </location>
</feature>
<evidence type="ECO:0000313" key="6">
    <source>
        <dbReference type="EnsemblMetazoa" id="XP_030845501"/>
    </source>
</evidence>
<evidence type="ECO:0000256" key="1">
    <source>
        <dbReference type="ARBA" id="ARBA00022754"/>
    </source>
</evidence>
<feature type="coiled-coil region" evidence="3">
    <location>
        <begin position="13"/>
        <end position="40"/>
    </location>
</feature>
<dbReference type="OrthoDB" id="102442at2759"/>
<dbReference type="Gene3D" id="2.60.40.1260">
    <property type="entry name" value="Lamin Tail domain"/>
    <property type="match status" value="1"/>
</dbReference>
<feature type="coiled-coil region" evidence="3">
    <location>
        <begin position="262"/>
        <end position="356"/>
    </location>
</feature>
<feature type="region of interest" description="Disordered" evidence="4">
    <location>
        <begin position="640"/>
        <end position="779"/>
    </location>
</feature>
<dbReference type="InParanoid" id="A0A7M7P3K1"/>
<feature type="region of interest" description="Disordered" evidence="4">
    <location>
        <begin position="402"/>
        <end position="427"/>
    </location>
</feature>
<feature type="coiled-coil region" evidence="3">
    <location>
        <begin position="134"/>
        <end position="196"/>
    </location>
</feature>
<dbReference type="SUPFAM" id="SSF74853">
    <property type="entry name" value="Lamin A/C globular tail domain"/>
    <property type="match status" value="1"/>
</dbReference>
<dbReference type="InterPro" id="IPR036415">
    <property type="entry name" value="Lamin_tail_dom_sf"/>
</dbReference>
<dbReference type="PROSITE" id="PS51841">
    <property type="entry name" value="LTD"/>
    <property type="match status" value="1"/>
</dbReference>
<keyword evidence="1" id="KW-0403">Intermediate filament</keyword>
<dbReference type="EnsemblMetazoa" id="XM_030989641">
    <property type="protein sequence ID" value="XP_030845501"/>
    <property type="gene ID" value="LOC591420"/>
</dbReference>
<reference evidence="6" key="2">
    <citation type="submission" date="2021-01" db="UniProtKB">
        <authorList>
            <consortium name="EnsemblMetazoa"/>
        </authorList>
    </citation>
    <scope>IDENTIFICATION</scope>
</reference>
<dbReference type="PANTHER" id="PTHR47012">
    <property type="entry name" value="LAMIN TAIL DOMAIN-CONTAINING PROTEIN 1"/>
    <property type="match status" value="1"/>
</dbReference>
<evidence type="ECO:0000256" key="2">
    <source>
        <dbReference type="ARBA" id="ARBA00023054"/>
    </source>
</evidence>
<feature type="compositionally biased region" description="Polar residues" evidence="4">
    <location>
        <begin position="740"/>
        <end position="756"/>
    </location>
</feature>